<evidence type="ECO:0000259" key="4">
    <source>
        <dbReference type="Pfam" id="PF22725"/>
    </source>
</evidence>
<dbReference type="GO" id="GO:0016491">
    <property type="term" value="F:oxidoreductase activity"/>
    <property type="evidence" value="ECO:0007669"/>
    <property type="project" value="UniProtKB-KW"/>
</dbReference>
<evidence type="ECO:0000256" key="1">
    <source>
        <dbReference type="ARBA" id="ARBA00023002"/>
    </source>
</evidence>
<dbReference type="PANTHER" id="PTHR43818:SF11">
    <property type="entry name" value="BCDNA.GH03377"/>
    <property type="match status" value="1"/>
</dbReference>
<dbReference type="Gene3D" id="3.40.50.720">
    <property type="entry name" value="NAD(P)-binding Rossmann-like Domain"/>
    <property type="match status" value="1"/>
</dbReference>
<evidence type="ECO:0000313" key="5">
    <source>
        <dbReference type="EMBL" id="SDT20982.1"/>
    </source>
</evidence>
<dbReference type="OrthoDB" id="9792085at2"/>
<evidence type="ECO:0000256" key="2">
    <source>
        <dbReference type="SAM" id="MobiDB-lite"/>
    </source>
</evidence>
<dbReference type="RefSeq" id="WP_092656431.1">
    <property type="nucleotide sequence ID" value="NZ_LT629732.1"/>
</dbReference>
<dbReference type="Gene3D" id="3.30.360.10">
    <property type="entry name" value="Dihydrodipicolinate Reductase, domain 2"/>
    <property type="match status" value="1"/>
</dbReference>
<dbReference type="InterPro" id="IPR050463">
    <property type="entry name" value="Gfo/Idh/MocA_oxidrdct_glycsds"/>
</dbReference>
<dbReference type="Pfam" id="PF22725">
    <property type="entry name" value="GFO_IDH_MocA_C3"/>
    <property type="match status" value="1"/>
</dbReference>
<keyword evidence="6" id="KW-1185">Reference proteome</keyword>
<dbReference type="Pfam" id="PF01408">
    <property type="entry name" value="GFO_IDH_MocA"/>
    <property type="match status" value="1"/>
</dbReference>
<name>A0A1H1YHS3_9ACTN</name>
<dbReference type="GO" id="GO:0000166">
    <property type="term" value="F:nucleotide binding"/>
    <property type="evidence" value="ECO:0007669"/>
    <property type="project" value="InterPro"/>
</dbReference>
<gene>
    <name evidence="5" type="ORF">SAMN04489717_5501</name>
</gene>
<evidence type="ECO:0000259" key="3">
    <source>
        <dbReference type="Pfam" id="PF01408"/>
    </source>
</evidence>
<keyword evidence="1" id="KW-0560">Oxidoreductase</keyword>
<dbReference type="PANTHER" id="PTHR43818">
    <property type="entry name" value="BCDNA.GH03377"/>
    <property type="match status" value="1"/>
</dbReference>
<dbReference type="EMBL" id="LT629732">
    <property type="protein sequence ID" value="SDT20982.1"/>
    <property type="molecule type" value="Genomic_DNA"/>
</dbReference>
<feature type="domain" description="Gfo/Idh/MocA-like oxidoreductase N-terminal" evidence="3">
    <location>
        <begin position="22"/>
        <end position="139"/>
    </location>
</feature>
<organism evidence="5 6">
    <name type="scientific">Actinopolymorpha singaporensis</name>
    <dbReference type="NCBI Taxonomy" id="117157"/>
    <lineage>
        <taxon>Bacteria</taxon>
        <taxon>Bacillati</taxon>
        <taxon>Actinomycetota</taxon>
        <taxon>Actinomycetes</taxon>
        <taxon>Propionibacteriales</taxon>
        <taxon>Actinopolymorphaceae</taxon>
        <taxon>Actinopolymorpha</taxon>
    </lineage>
</organism>
<proteinExistence type="predicted"/>
<dbReference type="Proteomes" id="UP000198983">
    <property type="component" value="Chromosome I"/>
</dbReference>
<accession>A0A1H1YHS3</accession>
<sequence>MSTNSNPAQPPAAGQPDPSRPLRVGVVGLGFAGQAALKGYLALPDVEVVALAGLEADRLAELGKEHSIPYLYERWQDLIARDDIDAVSVATPTHLHAPISIAALEAGKHVLCEKPLARSGEEAQTIVDAATKANRVLKVCFNHRERGDVAILKQQLDAGQLGRVYYAKAHWMRRNGIPGMGSWFTNREMAGGGPLIDLGVHMLDMALYLLGEPRVLSASASTFSELGPRGLGGSQYAAKQTVGSAYEVEDLATAFLRLEGGGVLQLETSWATFRKPGDDFGVSLYGTDGGAEIGVENYASEDTLRIYTDVAGAPAEVRPRVVRGEGHRAVVRDFVGVIRNGDWSAHAGRDGLARARIIDACYLSSLEGREVPVVEA</sequence>
<dbReference type="InterPro" id="IPR036291">
    <property type="entry name" value="NAD(P)-bd_dom_sf"/>
</dbReference>
<dbReference type="SUPFAM" id="SSF55347">
    <property type="entry name" value="Glyceraldehyde-3-phosphate dehydrogenase-like, C-terminal domain"/>
    <property type="match status" value="1"/>
</dbReference>
<dbReference type="SUPFAM" id="SSF51735">
    <property type="entry name" value="NAD(P)-binding Rossmann-fold domains"/>
    <property type="match status" value="1"/>
</dbReference>
<reference evidence="5 6" key="1">
    <citation type="submission" date="2016-10" db="EMBL/GenBank/DDBJ databases">
        <authorList>
            <person name="de Groot N.N."/>
        </authorList>
    </citation>
    <scope>NUCLEOTIDE SEQUENCE [LARGE SCALE GENOMIC DNA]</scope>
    <source>
        <strain evidence="5 6">DSM 22024</strain>
    </source>
</reference>
<feature type="region of interest" description="Disordered" evidence="2">
    <location>
        <begin position="1"/>
        <end position="21"/>
    </location>
</feature>
<dbReference type="InterPro" id="IPR055170">
    <property type="entry name" value="GFO_IDH_MocA-like_dom"/>
</dbReference>
<protein>
    <submittedName>
        <fullName evidence="5">Predicted dehydrogenase</fullName>
    </submittedName>
</protein>
<dbReference type="InterPro" id="IPR000683">
    <property type="entry name" value="Gfo/Idh/MocA-like_OxRdtase_N"/>
</dbReference>
<evidence type="ECO:0000313" key="6">
    <source>
        <dbReference type="Proteomes" id="UP000198983"/>
    </source>
</evidence>
<feature type="domain" description="GFO/IDH/MocA-like oxidoreductase" evidence="4">
    <location>
        <begin position="152"/>
        <end position="291"/>
    </location>
</feature>
<dbReference type="STRING" id="117157.SAMN04489717_5501"/>
<dbReference type="AlphaFoldDB" id="A0A1H1YHS3"/>